<dbReference type="EMBL" id="HBEF01002508">
    <property type="protein sequence ID" value="CAD8329453.1"/>
    <property type="molecule type" value="Transcribed_RNA"/>
</dbReference>
<feature type="region of interest" description="Disordered" evidence="1">
    <location>
        <begin position="223"/>
        <end position="268"/>
    </location>
</feature>
<gene>
    <name evidence="2" type="ORF">CAUS1442_LOCUS1551</name>
</gene>
<name>A0A7R9ZK01_9STRA</name>
<evidence type="ECO:0000256" key="1">
    <source>
        <dbReference type="SAM" id="MobiDB-lite"/>
    </source>
</evidence>
<evidence type="ECO:0000313" key="2">
    <source>
        <dbReference type="EMBL" id="CAD8329453.1"/>
    </source>
</evidence>
<reference evidence="2" key="1">
    <citation type="submission" date="2021-01" db="EMBL/GenBank/DDBJ databases">
        <authorList>
            <person name="Corre E."/>
            <person name="Pelletier E."/>
            <person name="Niang G."/>
            <person name="Scheremetjew M."/>
            <person name="Finn R."/>
            <person name="Kale V."/>
            <person name="Holt S."/>
            <person name="Cochrane G."/>
            <person name="Meng A."/>
            <person name="Brown T."/>
            <person name="Cohen L."/>
        </authorList>
    </citation>
    <scope>NUCLEOTIDE SEQUENCE</scope>
    <source>
        <strain evidence="2">CCMP3328</strain>
    </source>
</reference>
<organism evidence="2">
    <name type="scientific">Craspedostauros australis</name>
    <dbReference type="NCBI Taxonomy" id="1486917"/>
    <lineage>
        <taxon>Eukaryota</taxon>
        <taxon>Sar</taxon>
        <taxon>Stramenopiles</taxon>
        <taxon>Ochrophyta</taxon>
        <taxon>Bacillariophyta</taxon>
        <taxon>Bacillariophyceae</taxon>
        <taxon>Bacillariophycidae</taxon>
        <taxon>Naviculales</taxon>
        <taxon>Naviculaceae</taxon>
        <taxon>Craspedostauros</taxon>
    </lineage>
</organism>
<feature type="compositionally biased region" description="Polar residues" evidence="1">
    <location>
        <begin position="259"/>
        <end position="268"/>
    </location>
</feature>
<protein>
    <submittedName>
        <fullName evidence="2">Uncharacterized protein</fullName>
    </submittedName>
</protein>
<accession>A0A7R9ZK01</accession>
<dbReference type="AlphaFoldDB" id="A0A7R9ZK01"/>
<feature type="compositionally biased region" description="Polar residues" evidence="1">
    <location>
        <begin position="58"/>
        <end position="69"/>
    </location>
</feature>
<feature type="region of interest" description="Disordered" evidence="1">
    <location>
        <begin position="40"/>
        <end position="75"/>
    </location>
</feature>
<sequence>MSAGPFRSHLLQQWARSNQSRPPVAVVPWLRKPVAATKPASRYESGHEASSAHGATLPSISSIDTTPTDGSRRSYHALPSVADDLRSRELGETLTLSLLFKRRRLQFKELLRDVVREATQAESSSLLYPMLSFDSVPFQLKSLVAPSSTIHSMIEIMRIMKSRRQGVGTGVASDDGSNDDDELEQWKRIPAFLVAIMPQQRQQQRRQQRQGEFTSAVMHAETQQNDSLHNRSSDSIRSMASCPQGLLGTMESDDEHTPSSRPQPSSQNEMNKFAATIAAMQSIMCRLRNDHNISSQWSTHSVIHTPAFRKLVGVGKTHTRRQQTEQSTECDSYADNMALATGGWVVGILCVGGQVG</sequence>
<proteinExistence type="predicted"/>